<dbReference type="Pfam" id="PF18705">
    <property type="entry name" value="DUF5643"/>
    <property type="match status" value="1"/>
</dbReference>
<evidence type="ECO:0000313" key="2">
    <source>
        <dbReference type="EMBL" id="MBL4951512.1"/>
    </source>
</evidence>
<organism evidence="2 3">
    <name type="scientific">Neobacillus paridis</name>
    <dbReference type="NCBI Taxonomy" id="2803862"/>
    <lineage>
        <taxon>Bacteria</taxon>
        <taxon>Bacillati</taxon>
        <taxon>Bacillota</taxon>
        <taxon>Bacilli</taxon>
        <taxon>Bacillales</taxon>
        <taxon>Bacillaceae</taxon>
        <taxon>Neobacillus</taxon>
    </lineage>
</organism>
<keyword evidence="3" id="KW-1185">Reference proteome</keyword>
<sequence>MEGQKISFFKADIYPLRAAIHVKMDPNNSKRIFSFDDLRLVDENGETWNKIANGITANQISPEEAIIYLQSNYFREPKELYLVLNKIQAVDKDEDHVIVDPKNQKILKQPKGRFLSNLRVEGNDLIFDMHAKKEFRSFPFTKITDASGREILSKYSSILASDEEGVTELHVNIPNLNTRPNPIFLELTAYPSWIKGNEKIKIK</sequence>
<reference evidence="2 3" key="1">
    <citation type="submission" date="2021-01" db="EMBL/GenBank/DDBJ databases">
        <title>Genome public.</title>
        <authorList>
            <person name="Liu C."/>
            <person name="Sun Q."/>
        </authorList>
    </citation>
    <scope>NUCLEOTIDE SEQUENCE [LARGE SCALE GENOMIC DNA]</scope>
    <source>
        <strain evidence="2 3">YIM B02564</strain>
    </source>
</reference>
<protein>
    <recommendedName>
        <fullName evidence="1">DUF5643 domain-containing protein</fullName>
    </recommendedName>
</protein>
<evidence type="ECO:0000259" key="1">
    <source>
        <dbReference type="Pfam" id="PF18705"/>
    </source>
</evidence>
<accession>A0ABS1TJQ3</accession>
<dbReference type="EMBL" id="JAESWB010000045">
    <property type="protein sequence ID" value="MBL4951512.1"/>
    <property type="molecule type" value="Genomic_DNA"/>
</dbReference>
<proteinExistence type="predicted"/>
<gene>
    <name evidence="2" type="ORF">JK635_04555</name>
</gene>
<comment type="caution">
    <text evidence="2">The sequence shown here is derived from an EMBL/GenBank/DDBJ whole genome shotgun (WGS) entry which is preliminary data.</text>
</comment>
<dbReference type="InterPro" id="IPR040680">
    <property type="entry name" value="DUF5643"/>
</dbReference>
<feature type="domain" description="DUF5643" evidence="1">
    <location>
        <begin position="2"/>
        <end position="101"/>
    </location>
</feature>
<dbReference type="Proteomes" id="UP000623967">
    <property type="component" value="Unassembled WGS sequence"/>
</dbReference>
<evidence type="ECO:0000313" key="3">
    <source>
        <dbReference type="Proteomes" id="UP000623967"/>
    </source>
</evidence>
<name>A0ABS1TJQ3_9BACI</name>